<organism evidence="2">
    <name type="scientific">marine sediment metagenome</name>
    <dbReference type="NCBI Taxonomy" id="412755"/>
    <lineage>
        <taxon>unclassified sequences</taxon>
        <taxon>metagenomes</taxon>
        <taxon>ecological metagenomes</taxon>
    </lineage>
</organism>
<comment type="caution">
    <text evidence="2">The sequence shown here is derived from an EMBL/GenBank/DDBJ whole genome shotgun (WGS) entry which is preliminary data.</text>
</comment>
<protein>
    <recommendedName>
        <fullName evidence="1">ILEI/PANDER domain-containing protein</fullName>
    </recommendedName>
</protein>
<gene>
    <name evidence="2" type="ORF">LCGC14_2260490</name>
</gene>
<proteinExistence type="predicted"/>
<feature type="domain" description="ILEI/PANDER" evidence="1">
    <location>
        <begin position="99"/>
        <end position="186"/>
    </location>
</feature>
<accession>A0A0F9DM86</accession>
<dbReference type="EMBL" id="LAZR01031022">
    <property type="protein sequence ID" value="KKL54931.1"/>
    <property type="molecule type" value="Genomic_DNA"/>
</dbReference>
<dbReference type="Pfam" id="PF15711">
    <property type="entry name" value="ILEI"/>
    <property type="match status" value="1"/>
</dbReference>
<dbReference type="AlphaFoldDB" id="A0A0F9DM86"/>
<name>A0A0F9DM86_9ZZZZ</name>
<reference evidence="2" key="1">
    <citation type="journal article" date="2015" name="Nature">
        <title>Complex archaea that bridge the gap between prokaryotes and eukaryotes.</title>
        <authorList>
            <person name="Spang A."/>
            <person name="Saw J.H."/>
            <person name="Jorgensen S.L."/>
            <person name="Zaremba-Niedzwiedzka K."/>
            <person name="Martijn J."/>
            <person name="Lind A.E."/>
            <person name="van Eijk R."/>
            <person name="Schleper C."/>
            <person name="Guy L."/>
            <person name="Ettema T.J."/>
        </authorList>
    </citation>
    <scope>NUCLEOTIDE SEQUENCE</scope>
</reference>
<dbReference type="InterPro" id="IPR039477">
    <property type="entry name" value="ILEI/PANDER_dom"/>
</dbReference>
<evidence type="ECO:0000259" key="1">
    <source>
        <dbReference type="Pfam" id="PF15711"/>
    </source>
</evidence>
<sequence>MLTAFSAGNGVKLNNIKTLIYVLVCQIILTSSPVIAADITIGQRRQGNDAAKQYAADLQEYARYTHAVSGGFRNGNKVFIKIGNHVFYENVPHGIPHAGVYVVAVSKNRVLLQNFYNTYFAQGASMAMARDIAKLPEGSFVVVAVKDEGTRNFDKAGQKMLNKIGAGTGLLNQEARTSYLCLGIKGLNKGMAIEKVGMDLMEHKGENADEKAGLIFKKIRDANISSESGRHKGLMIDQTEVLYYIPKTFDPLTAEYLFLIHETRNLGVKNALNMISHFERFSNAKNIVLIAPVFSSIYSRKVSQRDFKENGFEKEADRIMKNYLEEVLPDVSTQQQFVRRPVGENK</sequence>
<evidence type="ECO:0000313" key="2">
    <source>
        <dbReference type="EMBL" id="KKL54931.1"/>
    </source>
</evidence>